<sequence length="315" mass="36142">MKNKKLIALVLLPFLIVGCQNRDESTPINYEEDLSPAEVLSLNDGKLRLTQYGKIDREEIDPNDLEQMPWVDEDIKSGKEIYLVSYDIVYKNDPVKNIVNITLNDENGTKIGCKEYKVNYSPNETGKFYYSLDQGTVIDSINVEFSIGDQRTSEEFFLKAKPNLKDDNEDKEDEKSNEVINKITLAPEVNLLVHNHQFLQSESMDENEKSNLDHYLKNDSANKIYMLEYSLIDGRDNKNLISKGQLSNIDDSFVTYIESKNENQINPVSIYSDYDSDKGVCYYKEYYLIEDGDEILDVKIDSNIAGDLKEGISLK</sequence>
<gene>
    <name evidence="1" type="ORF">AB9Q04_04585</name>
</gene>
<dbReference type="Proteomes" id="UP001637993">
    <property type="component" value="Unassembled WGS sequence"/>
</dbReference>
<dbReference type="PROSITE" id="PS51257">
    <property type="entry name" value="PROKAR_LIPOPROTEIN"/>
    <property type="match status" value="1"/>
</dbReference>
<accession>A0ABW9N0N6</accession>
<organism evidence="1 2">
    <name type="scientific">Anaerococcus groningensis</name>
    <dbReference type="NCBI Taxonomy" id="3115616"/>
    <lineage>
        <taxon>Bacteria</taxon>
        <taxon>Bacillati</taxon>
        <taxon>Bacillota</taxon>
        <taxon>Tissierellia</taxon>
        <taxon>Tissierellales</taxon>
        <taxon>Peptoniphilaceae</taxon>
        <taxon>Anaerococcus</taxon>
    </lineage>
</organism>
<keyword evidence="2" id="KW-1185">Reference proteome</keyword>
<dbReference type="EMBL" id="JBGMEG010000006">
    <property type="protein sequence ID" value="MFO3717631.1"/>
    <property type="molecule type" value="Genomic_DNA"/>
</dbReference>
<comment type="caution">
    <text evidence="1">The sequence shown here is derived from an EMBL/GenBank/DDBJ whole genome shotgun (WGS) entry which is preliminary data.</text>
</comment>
<dbReference type="RefSeq" id="WP_410024196.1">
    <property type="nucleotide sequence ID" value="NZ_JBGMEG010000006.1"/>
</dbReference>
<evidence type="ECO:0000313" key="2">
    <source>
        <dbReference type="Proteomes" id="UP001637993"/>
    </source>
</evidence>
<evidence type="ECO:0008006" key="3">
    <source>
        <dbReference type="Google" id="ProtNLM"/>
    </source>
</evidence>
<reference evidence="1 2" key="1">
    <citation type="journal article" date="2025" name="Anaerobe">
        <title>Description of Anaerococcus kampingiae sp. nov., Anaerococcus groningensis sp. nov., Anaerococcus martiniensis sp. nov., and Anaerococcus cruorum sp. nov., isolated from human clinical specimens.</title>
        <authorList>
            <person name="Boiten K.E."/>
            <person name="Meijer J."/>
            <person name="van Wezel E.M."/>
            <person name="Veloo A.C.M."/>
        </authorList>
    </citation>
    <scope>NUCLEOTIDE SEQUENCE [LARGE SCALE GENOMIC DNA]</scope>
    <source>
        <strain evidence="1 2">ENR1011</strain>
    </source>
</reference>
<evidence type="ECO:0000313" key="1">
    <source>
        <dbReference type="EMBL" id="MFO3717631.1"/>
    </source>
</evidence>
<name>A0ABW9N0N6_9FIRM</name>
<proteinExistence type="predicted"/>
<protein>
    <recommendedName>
        <fullName evidence="3">DUF5067 domain-containing protein</fullName>
    </recommendedName>
</protein>